<evidence type="ECO:0000313" key="3">
    <source>
        <dbReference type="EMBL" id="THH07977.1"/>
    </source>
</evidence>
<evidence type="ECO:0000313" key="4">
    <source>
        <dbReference type="Proteomes" id="UP000310158"/>
    </source>
</evidence>
<dbReference type="EMBL" id="SGPL01000733">
    <property type="protein sequence ID" value="THH07977.1"/>
    <property type="molecule type" value="Genomic_DNA"/>
</dbReference>
<organism evidence="3 4">
    <name type="scientific">Bondarzewia mesenterica</name>
    <dbReference type="NCBI Taxonomy" id="1095465"/>
    <lineage>
        <taxon>Eukaryota</taxon>
        <taxon>Fungi</taxon>
        <taxon>Dikarya</taxon>
        <taxon>Basidiomycota</taxon>
        <taxon>Agaricomycotina</taxon>
        <taxon>Agaricomycetes</taxon>
        <taxon>Russulales</taxon>
        <taxon>Bondarzewiaceae</taxon>
        <taxon>Bondarzewia</taxon>
    </lineage>
</organism>
<dbReference type="AlphaFoldDB" id="A0A4S4L950"/>
<feature type="compositionally biased region" description="Low complexity" evidence="1">
    <location>
        <begin position="129"/>
        <end position="144"/>
    </location>
</feature>
<feature type="region of interest" description="Disordered" evidence="1">
    <location>
        <begin position="128"/>
        <end position="150"/>
    </location>
</feature>
<feature type="domain" description="Reverse transcriptase/retrotransposon-derived protein RNase H-like" evidence="2">
    <location>
        <begin position="6"/>
        <end position="108"/>
    </location>
</feature>
<dbReference type="InterPro" id="IPR043502">
    <property type="entry name" value="DNA/RNA_pol_sf"/>
</dbReference>
<feature type="non-terminal residue" evidence="3">
    <location>
        <position position="1"/>
    </location>
</feature>
<gene>
    <name evidence="3" type="ORF">EW146_g9139</name>
</gene>
<name>A0A4S4L950_9AGAM</name>
<reference evidence="3 4" key="1">
    <citation type="submission" date="2019-02" db="EMBL/GenBank/DDBJ databases">
        <title>Genome sequencing of the rare red list fungi Bondarzewia mesenterica.</title>
        <authorList>
            <person name="Buettner E."/>
            <person name="Kellner H."/>
        </authorList>
    </citation>
    <scope>NUCLEOTIDE SEQUENCE [LARGE SCALE GENOMIC DNA]</scope>
    <source>
        <strain evidence="3 4">DSM 108281</strain>
    </source>
</reference>
<evidence type="ECO:0000256" key="1">
    <source>
        <dbReference type="SAM" id="MobiDB-lite"/>
    </source>
</evidence>
<keyword evidence="4" id="KW-1185">Reference proteome</keyword>
<dbReference type="SUPFAM" id="SSF56672">
    <property type="entry name" value="DNA/RNA polymerases"/>
    <property type="match status" value="1"/>
</dbReference>
<proteinExistence type="predicted"/>
<accession>A0A4S4L950</accession>
<dbReference type="Pfam" id="PF17919">
    <property type="entry name" value="RT_RNaseH_2"/>
    <property type="match status" value="1"/>
</dbReference>
<sequence>KQWPGWTPGDQQAFDAIKQLVIGRECLTTIDHDNPGPNNIYVTCDASDWCTGATLSWGPTWETARPVAFDSTQLSGPALNYPVHEQELLAIIRALKKWRCDLFGMHFIYIPGPNNTVADALSCLPPDSPTSSISPTSTISTIPTPTVPPA</sequence>
<dbReference type="OrthoDB" id="3201810at2759"/>
<protein>
    <recommendedName>
        <fullName evidence="2">Reverse transcriptase/retrotransposon-derived protein RNase H-like domain-containing protein</fullName>
    </recommendedName>
</protein>
<evidence type="ECO:0000259" key="2">
    <source>
        <dbReference type="Pfam" id="PF17919"/>
    </source>
</evidence>
<dbReference type="Proteomes" id="UP000310158">
    <property type="component" value="Unassembled WGS sequence"/>
</dbReference>
<dbReference type="PANTHER" id="PTHR34072">
    <property type="entry name" value="ENZYMATIC POLYPROTEIN-RELATED"/>
    <property type="match status" value="1"/>
</dbReference>
<dbReference type="InterPro" id="IPR041577">
    <property type="entry name" value="RT_RNaseH_2"/>
</dbReference>
<comment type="caution">
    <text evidence="3">The sequence shown here is derived from an EMBL/GenBank/DDBJ whole genome shotgun (WGS) entry which is preliminary data.</text>
</comment>